<name>A0A517TUA7_9BACT</name>
<dbReference type="GO" id="GO:0044038">
    <property type="term" value="P:cell wall macromolecule biosynthetic process"/>
    <property type="evidence" value="ECO:0007669"/>
    <property type="project" value="TreeGrafter"/>
</dbReference>
<dbReference type="AlphaFoldDB" id="A0A517TUA7"/>
<dbReference type="Pfam" id="PF00953">
    <property type="entry name" value="Glycos_transf_4"/>
    <property type="match status" value="1"/>
</dbReference>
<feature type="transmembrane region" description="Helical" evidence="9">
    <location>
        <begin position="245"/>
        <end position="266"/>
    </location>
</feature>
<dbReference type="GO" id="GO:0046872">
    <property type="term" value="F:metal ion binding"/>
    <property type="evidence" value="ECO:0007669"/>
    <property type="project" value="UniProtKB-KW"/>
</dbReference>
<reference evidence="10 11" key="1">
    <citation type="submission" date="2019-02" db="EMBL/GenBank/DDBJ databases">
        <title>Deep-cultivation of Planctomycetes and their phenomic and genomic characterization uncovers novel biology.</title>
        <authorList>
            <person name="Wiegand S."/>
            <person name="Jogler M."/>
            <person name="Boedeker C."/>
            <person name="Pinto D."/>
            <person name="Vollmers J."/>
            <person name="Rivas-Marin E."/>
            <person name="Kohn T."/>
            <person name="Peeters S.H."/>
            <person name="Heuer A."/>
            <person name="Rast P."/>
            <person name="Oberbeckmann S."/>
            <person name="Bunk B."/>
            <person name="Jeske O."/>
            <person name="Meyerdierks A."/>
            <person name="Storesund J.E."/>
            <person name="Kallscheuer N."/>
            <person name="Luecker S."/>
            <person name="Lage O.M."/>
            <person name="Pohl T."/>
            <person name="Merkel B.J."/>
            <person name="Hornburger P."/>
            <person name="Mueller R.-W."/>
            <person name="Bruemmer F."/>
            <person name="Labrenz M."/>
            <person name="Spormann A.M."/>
            <person name="Op den Camp H."/>
            <person name="Overmann J."/>
            <person name="Amann R."/>
            <person name="Jetten M.S.M."/>
            <person name="Mascher T."/>
            <person name="Medema M.H."/>
            <person name="Devos D.P."/>
            <person name="Kaster A.-K."/>
            <person name="Ovreas L."/>
            <person name="Rohde M."/>
            <person name="Galperin M.Y."/>
            <person name="Jogler C."/>
        </authorList>
    </citation>
    <scope>NUCLEOTIDE SEQUENCE [LARGE SCALE GENOMIC DNA]</scope>
    <source>
        <strain evidence="10 11">I41</strain>
    </source>
</reference>
<gene>
    <name evidence="10" type="ORF">I41_11180</name>
</gene>
<evidence type="ECO:0000256" key="7">
    <source>
        <dbReference type="PIRSR" id="PIRSR600715-1"/>
    </source>
</evidence>
<evidence type="ECO:0000313" key="11">
    <source>
        <dbReference type="Proteomes" id="UP000317909"/>
    </source>
</evidence>
<feature type="transmembrane region" description="Helical" evidence="9">
    <location>
        <begin position="46"/>
        <end position="68"/>
    </location>
</feature>
<keyword evidence="3 10" id="KW-0808">Transferase</keyword>
<feature type="transmembrane region" description="Helical" evidence="9">
    <location>
        <begin position="111"/>
        <end position="134"/>
    </location>
</feature>
<comment type="subcellular location">
    <subcellularLocation>
        <location evidence="1">Cell membrane</location>
        <topology evidence="1">Multi-pass membrane protein</topology>
    </subcellularLocation>
</comment>
<feature type="transmembrane region" description="Helical" evidence="9">
    <location>
        <begin position="324"/>
        <end position="349"/>
    </location>
</feature>
<feature type="transmembrane region" description="Helical" evidence="9">
    <location>
        <begin position="80"/>
        <end position="99"/>
    </location>
</feature>
<comment type="cofactor">
    <cofactor evidence="7">
        <name>Mg(2+)</name>
        <dbReference type="ChEBI" id="CHEBI:18420"/>
    </cofactor>
</comment>
<protein>
    <submittedName>
        <fullName evidence="10">WecA-like glycosyltransferase</fullName>
        <ecNumber evidence="10">2.7.8.33</ecNumber>
    </submittedName>
</protein>
<dbReference type="Proteomes" id="UP000317909">
    <property type="component" value="Chromosome"/>
</dbReference>
<feature type="transmembrane region" description="Helical" evidence="9">
    <location>
        <begin position="297"/>
        <end position="318"/>
    </location>
</feature>
<dbReference type="GO" id="GO:0071555">
    <property type="term" value="P:cell wall organization"/>
    <property type="evidence" value="ECO:0007669"/>
    <property type="project" value="TreeGrafter"/>
</dbReference>
<dbReference type="EC" id="2.7.8.33" evidence="10"/>
<dbReference type="EMBL" id="CP036339">
    <property type="protein sequence ID" value="QDT71956.1"/>
    <property type="molecule type" value="Genomic_DNA"/>
</dbReference>
<proteinExistence type="predicted"/>
<evidence type="ECO:0000256" key="8">
    <source>
        <dbReference type="SAM" id="MobiDB-lite"/>
    </source>
</evidence>
<keyword evidence="11" id="KW-1185">Reference proteome</keyword>
<keyword evidence="7" id="KW-0479">Metal-binding</keyword>
<dbReference type="GO" id="GO:0009103">
    <property type="term" value="P:lipopolysaccharide biosynthetic process"/>
    <property type="evidence" value="ECO:0007669"/>
    <property type="project" value="TreeGrafter"/>
</dbReference>
<dbReference type="OrthoDB" id="9783652at2"/>
<sequence length="522" mass="56338">MQYVLTMSCIAAIVSYPLTHFVASLAQRWGFVDRPDGHHKSHKKPVALGGGLAVFLAAVVTFAVEYFSSENLQESLHDNAPFLSGLLLACGWIVVLGLIDDRYGMKGRYKLVGQTIAALIVIASGLEIQAFSLFGQKIQLGWFSVPFTLFWLVGAINSLNLLDGIDGLATTIGIILCSAITVMALWFGQPAVAIVSAVFAGALLGFLRFNFPPATIYLGDAGSMLIGLIVGSLAIGASLKGPATVAMAAPLAIWSLPMFDSFIAILRRKLTGRSIYATDRGHLHHRLMARFGKNTRVLGVVALCCAVTCTGALLSMFMQNDLLAVGSVMLVICILVATQIFGHVEFLMLANRMKSVGMSVIKPSTKSGSWQSSVRLQGTREWDMLWQSLIEYAEKSQLVEVLLDLNLAAIQEAYHASWKRRTRCERRELWRTEVPLFVDQHVVGRLTVAGEREEGQPVCDMVSRLMELLAVLEADIVSLASTQRLEVAGSLPEVGSTKGDPLAASAASSIPSSPPPHATIAP</sequence>
<dbReference type="PANTHER" id="PTHR22926:SF3">
    <property type="entry name" value="UNDECAPRENYL-PHOSPHATE ALPHA-N-ACETYLGLUCOSAMINYL 1-PHOSPHATE TRANSFERASE"/>
    <property type="match status" value="1"/>
</dbReference>
<accession>A0A517TUA7</accession>
<keyword evidence="5 9" id="KW-1133">Transmembrane helix</keyword>
<dbReference type="KEGG" id="llh:I41_11180"/>
<organism evidence="10 11">
    <name type="scientific">Lacipirellula limnantheis</name>
    <dbReference type="NCBI Taxonomy" id="2528024"/>
    <lineage>
        <taxon>Bacteria</taxon>
        <taxon>Pseudomonadati</taxon>
        <taxon>Planctomycetota</taxon>
        <taxon>Planctomycetia</taxon>
        <taxon>Pirellulales</taxon>
        <taxon>Lacipirellulaceae</taxon>
        <taxon>Lacipirellula</taxon>
    </lineage>
</organism>
<evidence type="ECO:0000256" key="4">
    <source>
        <dbReference type="ARBA" id="ARBA00022692"/>
    </source>
</evidence>
<feature type="transmembrane region" description="Helical" evidence="9">
    <location>
        <begin position="218"/>
        <end position="239"/>
    </location>
</feature>
<evidence type="ECO:0000256" key="9">
    <source>
        <dbReference type="SAM" id="Phobius"/>
    </source>
</evidence>
<dbReference type="GO" id="GO:0036380">
    <property type="term" value="F:UDP-N-acetylglucosamine-undecaprenyl-phosphate N-acetylglucosaminephosphotransferase activity"/>
    <property type="evidence" value="ECO:0007669"/>
    <property type="project" value="UniProtKB-EC"/>
</dbReference>
<feature type="transmembrane region" description="Helical" evidence="9">
    <location>
        <begin position="140"/>
        <end position="161"/>
    </location>
</feature>
<keyword evidence="4 9" id="KW-0812">Transmembrane</keyword>
<evidence type="ECO:0000256" key="6">
    <source>
        <dbReference type="ARBA" id="ARBA00023136"/>
    </source>
</evidence>
<feature type="transmembrane region" description="Helical" evidence="9">
    <location>
        <begin position="193"/>
        <end position="211"/>
    </location>
</feature>
<dbReference type="CDD" id="cd06853">
    <property type="entry name" value="GT_WecA_like"/>
    <property type="match status" value="1"/>
</dbReference>
<evidence type="ECO:0000256" key="1">
    <source>
        <dbReference type="ARBA" id="ARBA00004651"/>
    </source>
</evidence>
<evidence type="ECO:0000256" key="3">
    <source>
        <dbReference type="ARBA" id="ARBA00022679"/>
    </source>
</evidence>
<feature type="transmembrane region" description="Helical" evidence="9">
    <location>
        <begin position="168"/>
        <end position="187"/>
    </location>
</feature>
<keyword evidence="6 9" id="KW-0472">Membrane</keyword>
<feature type="binding site" evidence="7">
    <location>
        <position position="220"/>
    </location>
    <ligand>
        <name>Mg(2+)</name>
        <dbReference type="ChEBI" id="CHEBI:18420"/>
    </ligand>
</feature>
<dbReference type="InterPro" id="IPR000715">
    <property type="entry name" value="Glycosyl_transferase_4"/>
</dbReference>
<feature type="transmembrane region" description="Helical" evidence="9">
    <location>
        <begin position="6"/>
        <end position="26"/>
    </location>
</feature>
<evidence type="ECO:0000256" key="5">
    <source>
        <dbReference type="ARBA" id="ARBA00022989"/>
    </source>
</evidence>
<feature type="region of interest" description="Disordered" evidence="8">
    <location>
        <begin position="492"/>
        <end position="522"/>
    </location>
</feature>
<dbReference type="PANTHER" id="PTHR22926">
    <property type="entry name" value="PHOSPHO-N-ACETYLMURAMOYL-PENTAPEPTIDE-TRANSFERASE"/>
    <property type="match status" value="1"/>
</dbReference>
<evidence type="ECO:0000313" key="10">
    <source>
        <dbReference type="EMBL" id="QDT71956.1"/>
    </source>
</evidence>
<feature type="compositionally biased region" description="Low complexity" evidence="8">
    <location>
        <begin position="501"/>
        <end position="511"/>
    </location>
</feature>
<evidence type="ECO:0000256" key="2">
    <source>
        <dbReference type="ARBA" id="ARBA00022475"/>
    </source>
</evidence>
<feature type="compositionally biased region" description="Pro residues" evidence="8">
    <location>
        <begin position="512"/>
        <end position="522"/>
    </location>
</feature>
<keyword evidence="2" id="KW-1003">Cell membrane</keyword>
<dbReference type="GO" id="GO:0005886">
    <property type="term" value="C:plasma membrane"/>
    <property type="evidence" value="ECO:0007669"/>
    <property type="project" value="UniProtKB-SubCell"/>
</dbReference>
<keyword evidence="7" id="KW-0460">Magnesium</keyword>
<feature type="binding site" evidence="7">
    <location>
        <position position="160"/>
    </location>
    <ligand>
        <name>Mg(2+)</name>
        <dbReference type="ChEBI" id="CHEBI:18420"/>
    </ligand>
</feature>